<dbReference type="Gene3D" id="3.20.20.60">
    <property type="entry name" value="Phosphoenolpyruvate-binding domains"/>
    <property type="match status" value="1"/>
</dbReference>
<dbReference type="NCBIfam" id="NF001452">
    <property type="entry name" value="PRK00311.1"/>
    <property type="match status" value="1"/>
</dbReference>
<name>A0A0C3PX51_PISTI</name>
<evidence type="ECO:0000256" key="1">
    <source>
        <dbReference type="ARBA" id="ARBA00005033"/>
    </source>
</evidence>
<evidence type="ECO:0000256" key="4">
    <source>
        <dbReference type="ARBA" id="ARBA00022679"/>
    </source>
</evidence>
<evidence type="ECO:0000256" key="6">
    <source>
        <dbReference type="RuleBase" id="RU362100"/>
    </source>
</evidence>
<dbReference type="HOGENOM" id="CLU_036645_0_0_1"/>
<dbReference type="PANTHER" id="PTHR20881">
    <property type="entry name" value="3-METHYL-2-OXOBUTANOATE HYDROXYMETHYLTRANSFERASE"/>
    <property type="match status" value="1"/>
</dbReference>
<dbReference type="FunFam" id="3.20.20.60:FF:000003">
    <property type="entry name" value="3-methyl-2-oxobutanoate hydroxymethyltransferase"/>
    <property type="match status" value="1"/>
</dbReference>
<dbReference type="InterPro" id="IPR015813">
    <property type="entry name" value="Pyrv/PenolPyrv_kinase-like_dom"/>
</dbReference>
<comment type="similarity">
    <text evidence="2 6">Belongs to the PanB family.</text>
</comment>
<dbReference type="Proteomes" id="UP000054217">
    <property type="component" value="Unassembled WGS sequence"/>
</dbReference>
<keyword evidence="6" id="KW-0566">Pantothenate biosynthesis</keyword>
<accession>A0A0C3PX51</accession>
<dbReference type="CDD" id="cd06557">
    <property type="entry name" value="KPHMT-like"/>
    <property type="match status" value="1"/>
</dbReference>
<keyword evidence="8" id="KW-1185">Reference proteome</keyword>
<proteinExistence type="inferred from homology"/>
<dbReference type="AlphaFoldDB" id="A0A0C3PX51"/>
<dbReference type="GO" id="GO:0015940">
    <property type="term" value="P:pantothenate biosynthetic process"/>
    <property type="evidence" value="ECO:0007669"/>
    <property type="project" value="UniProtKB-UniPathway"/>
</dbReference>
<evidence type="ECO:0000313" key="8">
    <source>
        <dbReference type="Proteomes" id="UP000054217"/>
    </source>
</evidence>
<dbReference type="OrthoDB" id="425211at2759"/>
<dbReference type="EMBL" id="KN831945">
    <property type="protein sequence ID" value="KIO13996.1"/>
    <property type="molecule type" value="Genomic_DNA"/>
</dbReference>
<sequence length="350" mass="37529">MMIAKFLGTRCPNSRRLSCTPTLQAVRRMSVRPAKHPPAATSPPLTPHAKTTIARLLSPRASKTPITALTAYDYPTALACSAHPVDITLVGDSLAQVCLGYPSTTRLSLDEMLHHCRAVARGTTSPLLIADMPFGTYAPSVSDAIRSAIRMVHEGHVEGVKLEGGGEIAEHVRALTKIGIPVMAHIGLLPQRYVSLSGYRVQGRTAESASTLLRAARALEDAGAFSIVLEAIPAVLGAYITEQLNIPTIGVGAGPGTSGQVLVWDDMVGTWSGHKPRFVRHFADVRKEVARGVSGYVNAVKNGSFPDPNREGYSMDHSEWEIFLAAEGRPSWTWTSAPRDAPTEDAVPEN</sequence>
<dbReference type="Pfam" id="PF02548">
    <property type="entry name" value="Pantoate_transf"/>
    <property type="match status" value="1"/>
</dbReference>
<protein>
    <recommendedName>
        <fullName evidence="3 6">3-methyl-2-oxobutanoate hydroxymethyltransferase</fullName>
        <ecNumber evidence="3 6">2.1.2.11</ecNumber>
    </recommendedName>
</protein>
<dbReference type="SUPFAM" id="SSF51621">
    <property type="entry name" value="Phosphoenolpyruvate/pyruvate domain"/>
    <property type="match status" value="1"/>
</dbReference>
<organism evidence="7 8">
    <name type="scientific">Pisolithus tinctorius Marx 270</name>
    <dbReference type="NCBI Taxonomy" id="870435"/>
    <lineage>
        <taxon>Eukaryota</taxon>
        <taxon>Fungi</taxon>
        <taxon>Dikarya</taxon>
        <taxon>Basidiomycota</taxon>
        <taxon>Agaricomycotina</taxon>
        <taxon>Agaricomycetes</taxon>
        <taxon>Agaricomycetidae</taxon>
        <taxon>Boletales</taxon>
        <taxon>Sclerodermatineae</taxon>
        <taxon>Pisolithaceae</taxon>
        <taxon>Pisolithus</taxon>
    </lineage>
</organism>
<dbReference type="GO" id="GO:0003864">
    <property type="term" value="F:3-methyl-2-oxobutanoate hydroxymethyltransferase activity"/>
    <property type="evidence" value="ECO:0007669"/>
    <property type="project" value="UniProtKB-EC"/>
</dbReference>
<comment type="catalytic activity">
    <reaction evidence="5 6">
        <text>(6R)-5,10-methylene-5,6,7,8-tetrahydrofolate + 3-methyl-2-oxobutanoate + H2O = 2-dehydropantoate + (6S)-5,6,7,8-tetrahydrofolate</text>
        <dbReference type="Rhea" id="RHEA:11824"/>
        <dbReference type="ChEBI" id="CHEBI:11561"/>
        <dbReference type="ChEBI" id="CHEBI:11851"/>
        <dbReference type="ChEBI" id="CHEBI:15377"/>
        <dbReference type="ChEBI" id="CHEBI:15636"/>
        <dbReference type="ChEBI" id="CHEBI:57453"/>
        <dbReference type="EC" id="2.1.2.11"/>
    </reaction>
</comment>
<reference evidence="8" key="2">
    <citation type="submission" date="2015-01" db="EMBL/GenBank/DDBJ databases">
        <title>Evolutionary Origins and Diversification of the Mycorrhizal Mutualists.</title>
        <authorList>
            <consortium name="DOE Joint Genome Institute"/>
            <consortium name="Mycorrhizal Genomics Consortium"/>
            <person name="Kohler A."/>
            <person name="Kuo A."/>
            <person name="Nagy L.G."/>
            <person name="Floudas D."/>
            <person name="Copeland A."/>
            <person name="Barry K.W."/>
            <person name="Cichocki N."/>
            <person name="Veneault-Fourrey C."/>
            <person name="LaButti K."/>
            <person name="Lindquist E.A."/>
            <person name="Lipzen A."/>
            <person name="Lundell T."/>
            <person name="Morin E."/>
            <person name="Murat C."/>
            <person name="Riley R."/>
            <person name="Ohm R."/>
            <person name="Sun H."/>
            <person name="Tunlid A."/>
            <person name="Henrissat B."/>
            <person name="Grigoriev I.V."/>
            <person name="Hibbett D.S."/>
            <person name="Martin F."/>
        </authorList>
    </citation>
    <scope>NUCLEOTIDE SEQUENCE [LARGE SCALE GENOMIC DNA]</scope>
    <source>
        <strain evidence="8">Marx 270</strain>
    </source>
</reference>
<keyword evidence="4 6" id="KW-0808">Transferase</keyword>
<evidence type="ECO:0000256" key="2">
    <source>
        <dbReference type="ARBA" id="ARBA00008676"/>
    </source>
</evidence>
<dbReference type="UniPathway" id="UPA00028">
    <property type="reaction ID" value="UER00003"/>
</dbReference>
<dbReference type="NCBIfam" id="TIGR00222">
    <property type="entry name" value="panB"/>
    <property type="match status" value="1"/>
</dbReference>
<evidence type="ECO:0000256" key="3">
    <source>
        <dbReference type="ARBA" id="ARBA00012618"/>
    </source>
</evidence>
<dbReference type="EC" id="2.1.2.11" evidence="3 6"/>
<reference evidence="7 8" key="1">
    <citation type="submission" date="2014-04" db="EMBL/GenBank/DDBJ databases">
        <authorList>
            <consortium name="DOE Joint Genome Institute"/>
            <person name="Kuo A."/>
            <person name="Kohler A."/>
            <person name="Costa M.D."/>
            <person name="Nagy L.G."/>
            <person name="Floudas D."/>
            <person name="Copeland A."/>
            <person name="Barry K.W."/>
            <person name="Cichocki N."/>
            <person name="Veneault-Fourrey C."/>
            <person name="LaButti K."/>
            <person name="Lindquist E.A."/>
            <person name="Lipzen A."/>
            <person name="Lundell T."/>
            <person name="Morin E."/>
            <person name="Murat C."/>
            <person name="Sun H."/>
            <person name="Tunlid A."/>
            <person name="Henrissat B."/>
            <person name="Grigoriev I.V."/>
            <person name="Hibbett D.S."/>
            <person name="Martin F."/>
            <person name="Nordberg H.P."/>
            <person name="Cantor M.N."/>
            <person name="Hua S.X."/>
        </authorList>
    </citation>
    <scope>NUCLEOTIDE SEQUENCE [LARGE SCALE GENOMIC DNA]</scope>
    <source>
        <strain evidence="7 8">Marx 270</strain>
    </source>
</reference>
<comment type="function">
    <text evidence="6">Catalyzes the reversible reaction in which hydroxymethyl group from 5,10-methylenetetrahydrofolate is transferred onto alpha-ketoisovalerate to form ketopantoate.</text>
</comment>
<dbReference type="PANTHER" id="PTHR20881:SF0">
    <property type="entry name" value="3-METHYL-2-OXOBUTANOATE HYDROXYMETHYLTRANSFERASE"/>
    <property type="match status" value="1"/>
</dbReference>
<gene>
    <name evidence="7" type="ORF">M404DRAFT_992258</name>
</gene>
<dbReference type="InterPro" id="IPR040442">
    <property type="entry name" value="Pyrv_kinase-like_dom_sf"/>
</dbReference>
<dbReference type="InterPro" id="IPR003700">
    <property type="entry name" value="Pantoate_hydroxy_MeTrfase"/>
</dbReference>
<evidence type="ECO:0000313" key="7">
    <source>
        <dbReference type="EMBL" id="KIO13996.1"/>
    </source>
</evidence>
<dbReference type="HAMAP" id="MF_00156">
    <property type="entry name" value="PanB"/>
    <property type="match status" value="1"/>
</dbReference>
<dbReference type="STRING" id="870435.A0A0C3PX51"/>
<dbReference type="InParanoid" id="A0A0C3PX51"/>
<evidence type="ECO:0000256" key="5">
    <source>
        <dbReference type="ARBA" id="ARBA00049172"/>
    </source>
</evidence>
<dbReference type="GO" id="GO:0000287">
    <property type="term" value="F:magnesium ion binding"/>
    <property type="evidence" value="ECO:0007669"/>
    <property type="project" value="TreeGrafter"/>
</dbReference>
<dbReference type="GO" id="GO:0005739">
    <property type="term" value="C:mitochondrion"/>
    <property type="evidence" value="ECO:0007669"/>
    <property type="project" value="TreeGrafter"/>
</dbReference>
<dbReference type="FunCoup" id="A0A0C3PX51">
    <property type="interactions" value="338"/>
</dbReference>
<comment type="pathway">
    <text evidence="1 6">Cofactor biosynthesis; (R)-pantothenate biosynthesis; (R)-pantoate from 3-methyl-2-oxobutanoate: step 1/2.</text>
</comment>